<evidence type="ECO:0000259" key="1">
    <source>
        <dbReference type="Pfam" id="PF12192"/>
    </source>
</evidence>
<name>A0A9P4T7Z4_CURKU</name>
<dbReference type="Pfam" id="PF12192">
    <property type="entry name" value="CBP"/>
    <property type="match status" value="1"/>
</dbReference>
<sequence length="94" mass="10004">MAVATASTTVVTAPNTAHTLDPVEHFIVTSNDTVQSLIHLGCKFKTCLEVLAPTIATCALALAQEEFDVINDALCFSSAAKELHKKPAECKGCW</sequence>
<gene>
    <name evidence="2" type="ORF">E8E13_006031</name>
</gene>
<feature type="domain" description="Fungal calcium binding protein" evidence="1">
    <location>
        <begin position="40"/>
        <end position="93"/>
    </location>
</feature>
<comment type="caution">
    <text evidence="2">The sequence shown here is derived from an EMBL/GenBank/DDBJ whole genome shotgun (WGS) entry which is preliminary data.</text>
</comment>
<accession>A0A9P4T7Z4</accession>
<evidence type="ECO:0000313" key="2">
    <source>
        <dbReference type="EMBL" id="KAF2996514.1"/>
    </source>
</evidence>
<dbReference type="EMBL" id="SWKU01000027">
    <property type="protein sequence ID" value="KAF2996514.1"/>
    <property type="molecule type" value="Genomic_DNA"/>
</dbReference>
<reference evidence="2" key="1">
    <citation type="submission" date="2019-04" db="EMBL/GenBank/DDBJ databases">
        <title>Sequencing of skin fungus with MAO and IRED activity.</title>
        <authorList>
            <person name="Marsaioli A.J."/>
            <person name="Bonatto J.M.C."/>
            <person name="Reis Junior O."/>
        </authorList>
    </citation>
    <scope>NUCLEOTIDE SEQUENCE</scope>
    <source>
        <strain evidence="2">30M1</strain>
    </source>
</reference>
<dbReference type="OrthoDB" id="3036244at2759"/>
<protein>
    <recommendedName>
        <fullName evidence="1">Fungal calcium binding protein domain-containing protein</fullName>
    </recommendedName>
</protein>
<organism evidence="2 3">
    <name type="scientific">Curvularia kusanoi</name>
    <name type="common">Cochliobolus kusanoi</name>
    <dbReference type="NCBI Taxonomy" id="90978"/>
    <lineage>
        <taxon>Eukaryota</taxon>
        <taxon>Fungi</taxon>
        <taxon>Dikarya</taxon>
        <taxon>Ascomycota</taxon>
        <taxon>Pezizomycotina</taxon>
        <taxon>Dothideomycetes</taxon>
        <taxon>Pleosporomycetidae</taxon>
        <taxon>Pleosporales</taxon>
        <taxon>Pleosporineae</taxon>
        <taxon>Pleosporaceae</taxon>
        <taxon>Curvularia</taxon>
    </lineage>
</organism>
<proteinExistence type="predicted"/>
<dbReference type="Proteomes" id="UP000801428">
    <property type="component" value="Unassembled WGS sequence"/>
</dbReference>
<evidence type="ECO:0000313" key="3">
    <source>
        <dbReference type="Proteomes" id="UP000801428"/>
    </source>
</evidence>
<dbReference type="AlphaFoldDB" id="A0A9P4T7Z4"/>
<dbReference type="Gene3D" id="1.10.1740.120">
    <property type="match status" value="1"/>
</dbReference>
<dbReference type="InterPro" id="IPR022013">
    <property type="entry name" value="CBP"/>
</dbReference>
<keyword evidence="3" id="KW-1185">Reference proteome</keyword>